<dbReference type="Gene3D" id="2.40.50.140">
    <property type="entry name" value="Nucleic acid-binding proteins"/>
    <property type="match status" value="1"/>
</dbReference>
<gene>
    <name evidence="2" type="ORF">NSPZN2_30504</name>
</gene>
<dbReference type="Proteomes" id="UP000675880">
    <property type="component" value="Unassembled WGS sequence"/>
</dbReference>
<feature type="domain" description="CSD" evidence="1">
    <location>
        <begin position="111"/>
        <end position="175"/>
    </location>
</feature>
<dbReference type="SMART" id="SM00357">
    <property type="entry name" value="CSP"/>
    <property type="match status" value="1"/>
</dbReference>
<dbReference type="SUPFAM" id="SSF50249">
    <property type="entry name" value="Nucleic acid-binding proteins"/>
    <property type="match status" value="1"/>
</dbReference>
<protein>
    <submittedName>
        <fullName evidence="2">CSP domain-containing protein</fullName>
    </submittedName>
</protein>
<evidence type="ECO:0000313" key="2">
    <source>
        <dbReference type="EMBL" id="CAE6758046.1"/>
    </source>
</evidence>
<dbReference type="Pfam" id="PF02482">
    <property type="entry name" value="Ribosomal_S30AE"/>
    <property type="match status" value="1"/>
</dbReference>
<dbReference type="InterPro" id="IPR012340">
    <property type="entry name" value="NA-bd_OB-fold"/>
</dbReference>
<dbReference type="EMBL" id="CAJNBJ010000016">
    <property type="protein sequence ID" value="CAE6758046.1"/>
    <property type="molecule type" value="Genomic_DNA"/>
</dbReference>
<name>A0ABM8RKE5_9BACT</name>
<accession>A0ABM8RKE5</accession>
<comment type="caution">
    <text evidence="2">The sequence shown here is derived from an EMBL/GenBank/DDBJ whole genome shotgun (WGS) entry which is preliminary data.</text>
</comment>
<dbReference type="InterPro" id="IPR011129">
    <property type="entry name" value="CSD"/>
</dbReference>
<keyword evidence="3" id="KW-1185">Reference proteome</keyword>
<dbReference type="RefSeq" id="WP_213042658.1">
    <property type="nucleotide sequence ID" value="NZ_CAJNBJ010000016.1"/>
</dbReference>
<dbReference type="InterPro" id="IPR003489">
    <property type="entry name" value="RHF/RaiA"/>
</dbReference>
<proteinExistence type="predicted"/>
<reference evidence="2 3" key="1">
    <citation type="submission" date="2021-02" db="EMBL/GenBank/DDBJ databases">
        <authorList>
            <person name="Han P."/>
        </authorList>
    </citation>
    <scope>NUCLEOTIDE SEQUENCE [LARGE SCALE GENOMIC DNA]</scope>
    <source>
        <strain evidence="2">Candidatus Nitrospira sp. ZN2</strain>
    </source>
</reference>
<dbReference type="InterPro" id="IPR002059">
    <property type="entry name" value="CSP_DNA-bd"/>
</dbReference>
<dbReference type="Pfam" id="PF00313">
    <property type="entry name" value="CSD"/>
    <property type="match status" value="1"/>
</dbReference>
<evidence type="ECO:0000259" key="1">
    <source>
        <dbReference type="PROSITE" id="PS51857"/>
    </source>
</evidence>
<dbReference type="SUPFAM" id="SSF69754">
    <property type="entry name" value="Ribosome binding protein Y (YfiA homologue)"/>
    <property type="match status" value="1"/>
</dbReference>
<dbReference type="Gene3D" id="3.30.160.100">
    <property type="entry name" value="Ribosome hibernation promotion factor-like"/>
    <property type="match status" value="1"/>
</dbReference>
<sequence>MNLEVEARNIAMTPRWKTEIEERMAALQRGHDDIIHGRVTLTKNRHHKKLDNVAEALVLVTVPTRQTLTSRKEDKTFEEAIRAAFDAVAIELRKYREKRADKVARIEPLPQLRGVVSKVFPNQGYGFILKDGGGEVYFHKNALKGLSFDEVQDGLEVLFESEPGEKGLHATIVQAPHLLKP</sequence>
<organism evidence="2 3">
    <name type="scientific">Nitrospira defluvii</name>
    <dbReference type="NCBI Taxonomy" id="330214"/>
    <lineage>
        <taxon>Bacteria</taxon>
        <taxon>Pseudomonadati</taxon>
        <taxon>Nitrospirota</taxon>
        <taxon>Nitrospiria</taxon>
        <taxon>Nitrospirales</taxon>
        <taxon>Nitrospiraceae</taxon>
        <taxon>Nitrospira</taxon>
    </lineage>
</organism>
<dbReference type="InterPro" id="IPR036567">
    <property type="entry name" value="RHF-like"/>
</dbReference>
<dbReference type="PROSITE" id="PS51857">
    <property type="entry name" value="CSD_2"/>
    <property type="match status" value="1"/>
</dbReference>
<evidence type="ECO:0000313" key="3">
    <source>
        <dbReference type="Proteomes" id="UP000675880"/>
    </source>
</evidence>